<dbReference type="Pfam" id="PF00561">
    <property type="entry name" value="Abhydrolase_1"/>
    <property type="match status" value="1"/>
</dbReference>
<accession>A0A239CB24</accession>
<dbReference type="InterPro" id="IPR050266">
    <property type="entry name" value="AB_hydrolase_sf"/>
</dbReference>
<dbReference type="InterPro" id="IPR029058">
    <property type="entry name" value="AB_hydrolase_fold"/>
</dbReference>
<dbReference type="SUPFAM" id="SSF53474">
    <property type="entry name" value="alpha/beta-Hydrolases"/>
    <property type="match status" value="1"/>
</dbReference>
<dbReference type="AlphaFoldDB" id="A0A239CB24"/>
<reference evidence="2 3" key="1">
    <citation type="submission" date="2017-06" db="EMBL/GenBank/DDBJ databases">
        <authorList>
            <person name="Kim H.J."/>
            <person name="Triplett B.A."/>
        </authorList>
    </citation>
    <scope>NUCLEOTIDE SEQUENCE [LARGE SCALE GENOMIC DNA]</scope>
    <source>
        <strain evidence="2 3">DSM 11445</strain>
    </source>
</reference>
<protein>
    <submittedName>
        <fullName evidence="2">Pimeloyl-ACP methyl ester carboxylesterase</fullName>
    </submittedName>
</protein>
<evidence type="ECO:0000313" key="2">
    <source>
        <dbReference type="EMBL" id="SNS17159.1"/>
    </source>
</evidence>
<dbReference type="RefSeq" id="WP_170940983.1">
    <property type="nucleotide sequence ID" value="NZ_FZON01000006.1"/>
</dbReference>
<proteinExistence type="predicted"/>
<evidence type="ECO:0000259" key="1">
    <source>
        <dbReference type="Pfam" id="PF00561"/>
    </source>
</evidence>
<dbReference type="EMBL" id="FZON01000006">
    <property type="protein sequence ID" value="SNS17159.1"/>
    <property type="molecule type" value="Genomic_DNA"/>
</dbReference>
<name>A0A239CB24_9RHOB</name>
<dbReference type="PRINTS" id="PR00111">
    <property type="entry name" value="ABHYDROLASE"/>
</dbReference>
<dbReference type="GO" id="GO:0003824">
    <property type="term" value="F:catalytic activity"/>
    <property type="evidence" value="ECO:0007669"/>
    <property type="project" value="InterPro"/>
</dbReference>
<dbReference type="PANTHER" id="PTHR43798">
    <property type="entry name" value="MONOACYLGLYCEROL LIPASE"/>
    <property type="match status" value="1"/>
</dbReference>
<dbReference type="PRINTS" id="PR00412">
    <property type="entry name" value="EPOXHYDRLASE"/>
</dbReference>
<dbReference type="Proteomes" id="UP000198440">
    <property type="component" value="Unassembled WGS sequence"/>
</dbReference>
<dbReference type="Gene3D" id="3.40.50.1820">
    <property type="entry name" value="alpha/beta hydrolase"/>
    <property type="match status" value="1"/>
</dbReference>
<gene>
    <name evidence="2" type="ORF">SAMN04488078_100636</name>
</gene>
<evidence type="ECO:0000313" key="3">
    <source>
        <dbReference type="Proteomes" id="UP000198440"/>
    </source>
</evidence>
<dbReference type="InterPro" id="IPR000639">
    <property type="entry name" value="Epox_hydrolase-like"/>
</dbReference>
<dbReference type="PANTHER" id="PTHR43798:SF6">
    <property type="entry name" value="HYDROLASE, PUTATIVE (AFU_ORTHOLOGUE AFUA_4G13070)-RELATED"/>
    <property type="match status" value="1"/>
</dbReference>
<feature type="domain" description="AB hydrolase-1" evidence="1">
    <location>
        <begin position="12"/>
        <end position="246"/>
    </location>
</feature>
<dbReference type="InterPro" id="IPR000073">
    <property type="entry name" value="AB_hydrolase_1"/>
</dbReference>
<organism evidence="2 3">
    <name type="scientific">Antarctobacter heliothermus</name>
    <dbReference type="NCBI Taxonomy" id="74033"/>
    <lineage>
        <taxon>Bacteria</taxon>
        <taxon>Pseudomonadati</taxon>
        <taxon>Pseudomonadota</taxon>
        <taxon>Alphaproteobacteria</taxon>
        <taxon>Rhodobacterales</taxon>
        <taxon>Roseobacteraceae</taxon>
        <taxon>Antarctobacter</taxon>
    </lineage>
</organism>
<sequence length="268" mass="29853">MLHHVTMGEGLPLLILHGTPLDHRYMVEAIEPVFDGLDGWERIYPDMPGYGQSPARDDIRSQDDLLAAVLAFVDERLPGARFGVVGLSRGSYIARGMVHLRPQRIAGAALLLPGGNPSADPSRLPRHQVIEPDPSMEAELAPEDVWRFENFMVVQRRDILERARRTVGPARALWDEAQERRVMANFDFGFHQRGEATVFDGPSLIVAGRQDSLSGYRDAMDLTEQFPRATLAVLDAAGHGLAFERPALLQALMRDWLARLRHGWPGPA</sequence>